<dbReference type="SUPFAM" id="SSF50814">
    <property type="entry name" value="Lipocalins"/>
    <property type="match status" value="1"/>
</dbReference>
<proteinExistence type="evidence at transcript level"/>
<protein>
    <submittedName>
        <fullName evidence="2">Putative salivary lipocalin</fullName>
    </submittedName>
</protein>
<dbReference type="InterPro" id="IPR012674">
    <property type="entry name" value="Calycin"/>
</dbReference>
<feature type="chain" id="PRO_5005516528" evidence="1">
    <location>
        <begin position="21"/>
        <end position="199"/>
    </location>
</feature>
<keyword evidence="1" id="KW-0732">Signal</keyword>
<dbReference type="Pfam" id="PF02098">
    <property type="entry name" value="His_binding"/>
    <property type="match status" value="1"/>
</dbReference>
<feature type="signal peptide" evidence="1">
    <location>
        <begin position="1"/>
        <end position="20"/>
    </location>
</feature>
<accession>A0A0K8R8G9</accession>
<organism evidence="2">
    <name type="scientific">Ixodes ricinus</name>
    <name type="common">Common tick</name>
    <name type="synonym">Acarus ricinus</name>
    <dbReference type="NCBI Taxonomy" id="34613"/>
    <lineage>
        <taxon>Eukaryota</taxon>
        <taxon>Metazoa</taxon>
        <taxon>Ecdysozoa</taxon>
        <taxon>Arthropoda</taxon>
        <taxon>Chelicerata</taxon>
        <taxon>Arachnida</taxon>
        <taxon>Acari</taxon>
        <taxon>Parasitiformes</taxon>
        <taxon>Ixodida</taxon>
        <taxon>Ixodoidea</taxon>
        <taxon>Ixodidae</taxon>
        <taxon>Ixodinae</taxon>
        <taxon>Ixodes</taxon>
    </lineage>
</organism>
<dbReference type="GO" id="GO:0043176">
    <property type="term" value="F:amine binding"/>
    <property type="evidence" value="ECO:0007669"/>
    <property type="project" value="InterPro"/>
</dbReference>
<dbReference type="EMBL" id="GADI01006432">
    <property type="protein sequence ID" value="JAA67376.1"/>
    <property type="molecule type" value="mRNA"/>
</dbReference>
<evidence type="ECO:0000313" key="2">
    <source>
        <dbReference type="EMBL" id="JAA67376.1"/>
    </source>
</evidence>
<name>A0A0K8R8G9_IXORI</name>
<evidence type="ECO:0000256" key="1">
    <source>
        <dbReference type="SAM" id="SignalP"/>
    </source>
</evidence>
<reference evidence="2" key="1">
    <citation type="submission" date="2012-12" db="EMBL/GenBank/DDBJ databases">
        <title>Identification and characterization of a phenylalanine ammonia-lyase gene family in Isatis indigotica Fort.</title>
        <authorList>
            <person name="Liu Q."/>
            <person name="Chen J."/>
            <person name="Zhou X."/>
            <person name="Di P."/>
            <person name="Xiao Y."/>
            <person name="Xuan H."/>
            <person name="Zhang L."/>
            <person name="Chen W."/>
        </authorList>
    </citation>
    <scope>NUCLEOTIDE SEQUENCE</scope>
    <source>
        <tissue evidence="2">Salivary gland</tissue>
    </source>
</reference>
<sequence>MYLQSLLVIFCLLICSYFQGTDETTQLPEDDPKNFPEQNAKELVELGGRHWVKSRTYEVKTKKGEPTCEYAEIYGQATTEVGYTLELGAKLGSTWTSKNQTLLLEMTAPHTEPNVLKFTRLSADGPLGHPLLYSDYEKCHIVRIKKKNSQDYRCDLLLTNEAAKQSPPAACETKFKEYCKGPRYEVYKSNCDETGPKTS</sequence>
<dbReference type="Gene3D" id="2.40.128.20">
    <property type="match status" value="1"/>
</dbReference>
<dbReference type="InterPro" id="IPR002970">
    <property type="entry name" value="Tick_his-bd"/>
</dbReference>
<dbReference type="GO" id="GO:0030682">
    <property type="term" value="P:symbiont-mediated perturbation of host defenses"/>
    <property type="evidence" value="ECO:0007669"/>
    <property type="project" value="InterPro"/>
</dbReference>
<dbReference type="AlphaFoldDB" id="A0A0K8R8G9"/>